<keyword evidence="5" id="KW-0378">Hydrolase</keyword>
<keyword evidence="6 8" id="KW-1015">Disulfide bond</keyword>
<feature type="signal peptide" evidence="10">
    <location>
        <begin position="1"/>
        <end position="18"/>
    </location>
</feature>
<feature type="region of interest" description="Disordered" evidence="9">
    <location>
        <begin position="122"/>
        <end position="198"/>
    </location>
</feature>
<keyword evidence="4" id="KW-0081">Bacteriolytic enzyme</keyword>
<dbReference type="GO" id="GO:0031640">
    <property type="term" value="P:killing of cells of another organism"/>
    <property type="evidence" value="ECO:0007669"/>
    <property type="project" value="UniProtKB-KW"/>
</dbReference>
<feature type="disulfide bond" evidence="8">
    <location>
        <begin position="212"/>
        <end position="218"/>
    </location>
</feature>
<evidence type="ECO:0000256" key="10">
    <source>
        <dbReference type="SAM" id="SignalP"/>
    </source>
</evidence>
<dbReference type="EC" id="3.2.1.17" evidence="2"/>
<evidence type="ECO:0000256" key="8">
    <source>
        <dbReference type="PIRSR" id="PIRSR608597-3"/>
    </source>
</evidence>
<feature type="disulfide bond" evidence="8">
    <location>
        <begin position="262"/>
        <end position="268"/>
    </location>
</feature>
<dbReference type="PANTHER" id="PTHR11195:SF13">
    <property type="entry name" value="INVERTEBRATE-TYPE LYSOZYME 2-RELATED"/>
    <property type="match status" value="1"/>
</dbReference>
<dbReference type="AlphaFoldDB" id="A0A8X6N1N4"/>
<sequence length="342" mass="40804">MQFLQAFLLAIFVANVSAQWEWHFQFIQQPQQQWPPQQHRLMLPQWESQRLPPWQQHWLRLPQWESQRLPQWELQRLLQRQQHWLRLPQWQQQWLQLPQWQQPQQEPKSYVLKVDESSEKCICQQPQQSQPQQQPQQPQPQQTQQPQPQQTQQPQPQQPQQPQPQQQQQPQPQQQQQPEETQQQPEESQQQPQQEGKPYVPEIDQNCLDCICQASTSCNMTLKCHNKGTHGYFCGPYWISWAYWYDAGRHGNTGKPEDFETCLIDKECSEKTIRGYMLRYGRDCDGSGTIDCADFARIHKMGFKQCGSDSLIDTPYWHKIQLCIKNDQSNDEIEVDGRNQEV</sequence>
<evidence type="ECO:0000256" key="6">
    <source>
        <dbReference type="ARBA" id="ARBA00023157"/>
    </source>
</evidence>
<comment type="catalytic activity">
    <reaction evidence="1">
        <text>Hydrolysis of (1-&gt;4)-beta-linkages between N-acetylmuramic acid and N-acetyl-D-glucosamine residues in a peptidoglycan and between N-acetyl-D-glucosamine residues in chitodextrins.</text>
        <dbReference type="EC" id="3.2.1.17"/>
    </reaction>
</comment>
<dbReference type="EMBL" id="BMAW01004455">
    <property type="protein sequence ID" value="GFS88992.1"/>
    <property type="molecule type" value="Genomic_DNA"/>
</dbReference>
<evidence type="ECO:0000256" key="1">
    <source>
        <dbReference type="ARBA" id="ARBA00000632"/>
    </source>
</evidence>
<dbReference type="Gene3D" id="1.10.530.10">
    <property type="match status" value="1"/>
</dbReference>
<dbReference type="InterPro" id="IPR008597">
    <property type="entry name" value="Invert_lysozyme"/>
</dbReference>
<protein>
    <recommendedName>
        <fullName evidence="2">lysozyme</fullName>
        <ecNumber evidence="2">3.2.1.17</ecNumber>
    </recommendedName>
</protein>
<dbReference type="GO" id="GO:0042742">
    <property type="term" value="P:defense response to bacterium"/>
    <property type="evidence" value="ECO:0007669"/>
    <property type="project" value="UniProtKB-KW"/>
</dbReference>
<dbReference type="PROSITE" id="PS51909">
    <property type="entry name" value="LYSOZYME_I"/>
    <property type="match status" value="1"/>
</dbReference>
<keyword evidence="12" id="KW-1185">Reference proteome</keyword>
<feature type="disulfide bond" evidence="8">
    <location>
        <begin position="224"/>
        <end position="234"/>
    </location>
</feature>
<feature type="compositionally biased region" description="Low complexity" evidence="9">
    <location>
        <begin position="124"/>
        <end position="155"/>
    </location>
</feature>
<name>A0A8X6N1N4_NEPPI</name>
<organism evidence="11 12">
    <name type="scientific">Nephila pilipes</name>
    <name type="common">Giant wood spider</name>
    <name type="synonym">Nephila maculata</name>
    <dbReference type="NCBI Taxonomy" id="299642"/>
    <lineage>
        <taxon>Eukaryota</taxon>
        <taxon>Metazoa</taxon>
        <taxon>Ecdysozoa</taxon>
        <taxon>Arthropoda</taxon>
        <taxon>Chelicerata</taxon>
        <taxon>Arachnida</taxon>
        <taxon>Araneae</taxon>
        <taxon>Araneomorphae</taxon>
        <taxon>Entelegynae</taxon>
        <taxon>Araneoidea</taxon>
        <taxon>Nephilidae</taxon>
        <taxon>Nephila</taxon>
    </lineage>
</organism>
<evidence type="ECO:0000313" key="11">
    <source>
        <dbReference type="EMBL" id="GFS88992.1"/>
    </source>
</evidence>
<dbReference type="CDD" id="cd16890">
    <property type="entry name" value="lyz_i"/>
    <property type="match status" value="1"/>
</dbReference>
<feature type="compositionally biased region" description="Low complexity" evidence="9">
    <location>
        <begin position="163"/>
        <end position="195"/>
    </location>
</feature>
<keyword evidence="10" id="KW-0732">Signal</keyword>
<evidence type="ECO:0000313" key="12">
    <source>
        <dbReference type="Proteomes" id="UP000887013"/>
    </source>
</evidence>
<dbReference type="PANTHER" id="PTHR11195">
    <property type="entry name" value="DESTABILASE-RELATED"/>
    <property type="match status" value="1"/>
</dbReference>
<proteinExistence type="predicted"/>
<dbReference type="InterPro" id="IPR018247">
    <property type="entry name" value="EF_Hand_1_Ca_BS"/>
</dbReference>
<evidence type="ECO:0000256" key="2">
    <source>
        <dbReference type="ARBA" id="ARBA00012732"/>
    </source>
</evidence>
<evidence type="ECO:0000256" key="5">
    <source>
        <dbReference type="ARBA" id="ARBA00022801"/>
    </source>
</evidence>
<dbReference type="OrthoDB" id="6337871at2759"/>
<evidence type="ECO:0000256" key="4">
    <source>
        <dbReference type="ARBA" id="ARBA00022638"/>
    </source>
</evidence>
<accession>A0A8X6N1N4</accession>
<dbReference type="PROSITE" id="PS00018">
    <property type="entry name" value="EF_HAND_1"/>
    <property type="match status" value="1"/>
</dbReference>
<feature type="chain" id="PRO_5036491575" description="lysozyme" evidence="10">
    <location>
        <begin position="19"/>
        <end position="342"/>
    </location>
</feature>
<gene>
    <name evidence="11" type="primary">AVEN_86848_1</name>
    <name evidence="11" type="ORF">NPIL_473281</name>
</gene>
<reference evidence="11" key="1">
    <citation type="submission" date="2020-08" db="EMBL/GenBank/DDBJ databases">
        <title>Multicomponent nature underlies the extraordinary mechanical properties of spider dragline silk.</title>
        <authorList>
            <person name="Kono N."/>
            <person name="Nakamura H."/>
            <person name="Mori M."/>
            <person name="Yoshida Y."/>
            <person name="Ohtoshi R."/>
            <person name="Malay A.D."/>
            <person name="Moran D.A.P."/>
            <person name="Tomita M."/>
            <person name="Numata K."/>
            <person name="Arakawa K."/>
        </authorList>
    </citation>
    <scope>NUCLEOTIDE SEQUENCE</scope>
</reference>
<keyword evidence="7" id="KW-0326">Glycosidase</keyword>
<keyword evidence="3" id="KW-0929">Antimicrobial</keyword>
<dbReference type="Proteomes" id="UP000887013">
    <property type="component" value="Unassembled WGS sequence"/>
</dbReference>
<dbReference type="GO" id="GO:0003796">
    <property type="term" value="F:lysozyme activity"/>
    <property type="evidence" value="ECO:0007669"/>
    <property type="project" value="UniProtKB-EC"/>
</dbReference>
<evidence type="ECO:0000256" key="3">
    <source>
        <dbReference type="ARBA" id="ARBA00022529"/>
    </source>
</evidence>
<evidence type="ECO:0000256" key="9">
    <source>
        <dbReference type="SAM" id="MobiDB-lite"/>
    </source>
</evidence>
<feature type="disulfide bond" evidence="8">
    <location>
        <begin position="207"/>
        <end position="292"/>
    </location>
</feature>
<evidence type="ECO:0000256" key="7">
    <source>
        <dbReference type="ARBA" id="ARBA00023295"/>
    </source>
</evidence>
<dbReference type="Pfam" id="PF05497">
    <property type="entry name" value="Destabilase"/>
    <property type="match status" value="1"/>
</dbReference>
<comment type="caution">
    <text evidence="11">The sequence shown here is derived from an EMBL/GenBank/DDBJ whole genome shotgun (WGS) entry which is preliminary data.</text>
</comment>